<dbReference type="EC" id="2.4.99.24" evidence="4"/>
<dbReference type="GO" id="GO:0008713">
    <property type="term" value="F:ADP-heptose-lipopolysaccharide heptosyltransferase activity"/>
    <property type="evidence" value="ECO:0007669"/>
    <property type="project" value="UniProtKB-EC"/>
</dbReference>
<dbReference type="CDD" id="cd03789">
    <property type="entry name" value="GT9_LPS_heptosyltransferase"/>
    <property type="match status" value="1"/>
</dbReference>
<keyword evidence="2 6" id="KW-0808">Transferase</keyword>
<dbReference type="AlphaFoldDB" id="A0A7C4JSG8"/>
<evidence type="ECO:0000256" key="4">
    <source>
        <dbReference type="ARBA" id="ARBA00044042"/>
    </source>
</evidence>
<dbReference type="NCBIfam" id="TIGR02195">
    <property type="entry name" value="heptsyl_trn_II"/>
    <property type="match status" value="1"/>
</dbReference>
<dbReference type="Gene3D" id="3.40.50.2000">
    <property type="entry name" value="Glycogen Phosphorylase B"/>
    <property type="match status" value="2"/>
</dbReference>
<dbReference type="Pfam" id="PF01075">
    <property type="entry name" value="Glyco_transf_9"/>
    <property type="match status" value="1"/>
</dbReference>
<evidence type="ECO:0000256" key="5">
    <source>
        <dbReference type="ARBA" id="ARBA00047503"/>
    </source>
</evidence>
<comment type="similarity">
    <text evidence="3">Belongs to the glycosyltransferase 9 family.</text>
</comment>
<comment type="caution">
    <text evidence="6">The sequence shown here is derived from an EMBL/GenBank/DDBJ whole genome shotgun (WGS) entry which is preliminary data.</text>
</comment>
<keyword evidence="1" id="KW-0328">Glycosyltransferase</keyword>
<dbReference type="InterPro" id="IPR051199">
    <property type="entry name" value="LPS_LOS_Heptosyltrfase"/>
</dbReference>
<reference evidence="6" key="1">
    <citation type="journal article" date="2020" name="mSystems">
        <title>Genome- and Community-Level Interaction Insights into Carbon Utilization and Element Cycling Functions of Hydrothermarchaeota in Hydrothermal Sediment.</title>
        <authorList>
            <person name="Zhou Z."/>
            <person name="Liu Y."/>
            <person name="Xu W."/>
            <person name="Pan J."/>
            <person name="Luo Z.H."/>
            <person name="Li M."/>
        </authorList>
    </citation>
    <scope>NUCLEOTIDE SEQUENCE [LARGE SCALE GENOMIC DNA]</scope>
    <source>
        <strain evidence="6">SpSt-6</strain>
    </source>
</reference>
<dbReference type="FunFam" id="3.40.50.2000:FF:000023">
    <property type="entry name" value="ADP-heptose--LPS heptosyltransferase II"/>
    <property type="match status" value="1"/>
</dbReference>
<dbReference type="InterPro" id="IPR002201">
    <property type="entry name" value="Glyco_trans_9"/>
</dbReference>
<gene>
    <name evidence="6" type="primary">waaF</name>
    <name evidence="6" type="ORF">ENT66_09180</name>
</gene>
<dbReference type="PANTHER" id="PTHR30160">
    <property type="entry name" value="TETRAACYLDISACCHARIDE 4'-KINASE-RELATED"/>
    <property type="match status" value="1"/>
</dbReference>
<proteinExistence type="inferred from homology"/>
<name>A0A7C4JSG8_9BACT</name>
<evidence type="ECO:0000313" key="6">
    <source>
        <dbReference type="EMBL" id="HGQ86415.1"/>
    </source>
</evidence>
<protein>
    <recommendedName>
        <fullName evidence="4">lipopolysaccharide heptosyltransferase II</fullName>
        <ecNumber evidence="4">2.4.99.24</ecNumber>
    </recommendedName>
</protein>
<organism evidence="6">
    <name type="scientific">Thermodesulfobacterium geofontis</name>
    <dbReference type="NCBI Taxonomy" id="1295609"/>
    <lineage>
        <taxon>Bacteria</taxon>
        <taxon>Pseudomonadati</taxon>
        <taxon>Thermodesulfobacteriota</taxon>
        <taxon>Thermodesulfobacteria</taxon>
        <taxon>Thermodesulfobacteriales</taxon>
        <taxon>Thermodesulfobacteriaceae</taxon>
        <taxon>Thermodesulfobacterium</taxon>
    </lineage>
</organism>
<comment type="catalytic activity">
    <reaction evidence="5">
        <text>an L-alpha-D-Hep-(1-&gt;5)-[alpha-Kdo-(2-&gt;4)]-alpha-Kdo-(2-&gt;6)-lipid A + ADP-L-glycero-beta-D-manno-heptose = an L-alpha-D-Hep-(1-&gt;3)-L-alpha-D-Hep-(1-&gt;5)-[alpha-Kdo-(2-&gt;4)]-alpha-Kdo-(2-&gt;6)-lipid A + ADP + H(+)</text>
        <dbReference type="Rhea" id="RHEA:74071"/>
        <dbReference type="ChEBI" id="CHEBI:15378"/>
        <dbReference type="ChEBI" id="CHEBI:61506"/>
        <dbReference type="ChEBI" id="CHEBI:193068"/>
        <dbReference type="ChEBI" id="CHEBI:193069"/>
        <dbReference type="ChEBI" id="CHEBI:456216"/>
        <dbReference type="EC" id="2.4.99.24"/>
    </reaction>
</comment>
<dbReference type="PANTHER" id="PTHR30160:SF7">
    <property type="entry name" value="ADP-HEPTOSE--LPS HEPTOSYLTRANSFERASE 2"/>
    <property type="match status" value="1"/>
</dbReference>
<sequence>MVIRIPNWLGDALMATPVYYNLCQKEKIYLFGPSPIVNLLRFFPNTEILYYEKGNTKKNLEILKPFKKEIGLLLTNSFSSAWLFFRAGIQERWGYAKDFRSFLLTRAIKPPRQKIHQRDYYLYLLKALGLPHECKDLLLPLDKKIVEMAKAFLKELKDKPFVIIAPGAAYGPAKMWPKEYYKELASNILKKDLSVIIIGSVKEKEVGDFIKNEIKEIYNFCGKIDLVIVAGIFSLAKAVISNDSGLMHLAAALKVPQIAIFGSTDPEKTGPLNKKAIVLKADLSCSPCFKRTCKYEHYNCLKSISPKEVLEALEKLIS</sequence>
<dbReference type="EMBL" id="DSZN01000141">
    <property type="protein sequence ID" value="HGQ86415.1"/>
    <property type="molecule type" value="Genomic_DNA"/>
</dbReference>
<dbReference type="InterPro" id="IPR011910">
    <property type="entry name" value="RfaF"/>
</dbReference>
<evidence type="ECO:0000256" key="1">
    <source>
        <dbReference type="ARBA" id="ARBA00022676"/>
    </source>
</evidence>
<evidence type="ECO:0000256" key="2">
    <source>
        <dbReference type="ARBA" id="ARBA00022679"/>
    </source>
</evidence>
<evidence type="ECO:0000256" key="3">
    <source>
        <dbReference type="ARBA" id="ARBA00043995"/>
    </source>
</evidence>
<dbReference type="SUPFAM" id="SSF53756">
    <property type="entry name" value="UDP-Glycosyltransferase/glycogen phosphorylase"/>
    <property type="match status" value="1"/>
</dbReference>
<dbReference type="GO" id="GO:0005829">
    <property type="term" value="C:cytosol"/>
    <property type="evidence" value="ECO:0007669"/>
    <property type="project" value="TreeGrafter"/>
</dbReference>
<accession>A0A7C4JSG8</accession>
<dbReference type="GO" id="GO:0009244">
    <property type="term" value="P:lipopolysaccharide core region biosynthetic process"/>
    <property type="evidence" value="ECO:0007669"/>
    <property type="project" value="TreeGrafter"/>
</dbReference>